<evidence type="ECO:0000256" key="5">
    <source>
        <dbReference type="RuleBase" id="RU003684"/>
    </source>
</evidence>
<dbReference type="PANTHER" id="PTHR11358:SF26">
    <property type="entry name" value="GUANIDINO ACID HYDROLASE, MITOCHONDRIAL"/>
    <property type="match status" value="1"/>
</dbReference>
<dbReference type="OrthoDB" id="7186at2157"/>
<dbReference type="AlphaFoldDB" id="A0A062VA67"/>
<dbReference type="RefSeq" id="WP_048089523.1">
    <property type="nucleotide sequence ID" value="NZ_JMIY01000002.1"/>
</dbReference>
<evidence type="ECO:0000256" key="1">
    <source>
        <dbReference type="ARBA" id="ARBA00009227"/>
    </source>
</evidence>
<dbReference type="InterPro" id="IPR006035">
    <property type="entry name" value="Ureohydrolase"/>
</dbReference>
<evidence type="ECO:0000256" key="3">
    <source>
        <dbReference type="ARBA" id="ARBA00022801"/>
    </source>
</evidence>
<keyword evidence="3 5" id="KW-0378">Hydrolase</keyword>
<dbReference type="PROSITE" id="PS01053">
    <property type="entry name" value="ARGINASE_1"/>
    <property type="match status" value="1"/>
</dbReference>
<dbReference type="CDD" id="cd11593">
    <property type="entry name" value="Agmatinase-like_2"/>
    <property type="match status" value="1"/>
</dbReference>
<accession>A0A062VA67</accession>
<name>A0A062VA67_9EURY</name>
<feature type="binding site" evidence="4">
    <location>
        <position position="213"/>
    </location>
    <ligand>
        <name>Mn(2+)</name>
        <dbReference type="ChEBI" id="CHEBI:29035"/>
        <label>1</label>
    </ligand>
</feature>
<dbReference type="PROSITE" id="PS51409">
    <property type="entry name" value="ARGINASE_2"/>
    <property type="match status" value="1"/>
</dbReference>
<gene>
    <name evidence="6" type="ORF">ANME2D_01049</name>
</gene>
<evidence type="ECO:0000256" key="2">
    <source>
        <dbReference type="ARBA" id="ARBA00022723"/>
    </source>
</evidence>
<dbReference type="GO" id="GO:0046872">
    <property type="term" value="F:metal ion binding"/>
    <property type="evidence" value="ECO:0007669"/>
    <property type="project" value="UniProtKB-KW"/>
</dbReference>
<organism evidence="6 7">
    <name type="scientific">Candidatus Methanoperedens nitratireducens</name>
    <dbReference type="NCBI Taxonomy" id="1392998"/>
    <lineage>
        <taxon>Archaea</taxon>
        <taxon>Methanobacteriati</taxon>
        <taxon>Methanobacteriota</taxon>
        <taxon>Stenosarchaea group</taxon>
        <taxon>Methanomicrobia</taxon>
        <taxon>Methanosarcinales</taxon>
        <taxon>ANME-2 cluster</taxon>
        <taxon>Candidatus Methanoperedentaceae</taxon>
        <taxon>Candidatus Methanoperedens</taxon>
    </lineage>
</organism>
<dbReference type="EMBL" id="JMIY01000002">
    <property type="protein sequence ID" value="KCZ72619.1"/>
    <property type="molecule type" value="Genomic_DNA"/>
</dbReference>
<dbReference type="InterPro" id="IPR023696">
    <property type="entry name" value="Ureohydrolase_dom_sf"/>
</dbReference>
<dbReference type="PATRIC" id="fig|1392998.3.peg.1215"/>
<dbReference type="Gene3D" id="3.40.800.10">
    <property type="entry name" value="Ureohydrolase domain"/>
    <property type="match status" value="1"/>
</dbReference>
<dbReference type="Proteomes" id="UP000027153">
    <property type="component" value="Unassembled WGS sequence"/>
</dbReference>
<proteinExistence type="inferred from homology"/>
<feature type="binding site" evidence="4">
    <location>
        <position position="132"/>
    </location>
    <ligand>
        <name>Mn(2+)</name>
        <dbReference type="ChEBI" id="CHEBI:29035"/>
        <label>1</label>
    </ligand>
</feature>
<dbReference type="InterPro" id="IPR020855">
    <property type="entry name" value="Ureohydrolase_Mn_BS"/>
</dbReference>
<dbReference type="PANTHER" id="PTHR11358">
    <property type="entry name" value="ARGINASE/AGMATINASE"/>
    <property type="match status" value="1"/>
</dbReference>
<evidence type="ECO:0000313" key="7">
    <source>
        <dbReference type="Proteomes" id="UP000027153"/>
    </source>
</evidence>
<evidence type="ECO:0000256" key="4">
    <source>
        <dbReference type="PIRSR" id="PIRSR036979-1"/>
    </source>
</evidence>
<evidence type="ECO:0000313" key="6">
    <source>
        <dbReference type="EMBL" id="KCZ72619.1"/>
    </source>
</evidence>
<dbReference type="Pfam" id="PF00491">
    <property type="entry name" value="Arginase"/>
    <property type="match status" value="1"/>
</dbReference>
<sequence>MSKVVFADANSDYKKARYVICGVPFDGTSSFRRGSRYAPLEIRKNSYNFETYSHLFDIDLTDIDIHDAGDLEVAQNIDDTLDMISVHADNFVNDGKIPVMLGGEHSLTLPFIKACKKKYPDIGCVILDAHLDLREEYEGERNSHACISRRILEDLTKKYVSIGIRSGTREEYEYARENKIKIFSSEDISLTGIESMIHELHGYINGPVYLSVDMDAIDPAFAPALGTPEPYGLTPRDVRTIISCLAPYIVGFDLVEITPSYDSGGTALLGAKLVRDFIAANARATL</sequence>
<dbReference type="InterPro" id="IPR005925">
    <property type="entry name" value="Agmatinase-rel"/>
</dbReference>
<comment type="cofactor">
    <cofactor evidence="4">
        <name>Mn(2+)</name>
        <dbReference type="ChEBI" id="CHEBI:29035"/>
    </cofactor>
    <text evidence="4">Binds 2 manganese ions per subunit.</text>
</comment>
<keyword evidence="7" id="KW-1185">Reference proteome</keyword>
<keyword evidence="2 4" id="KW-0479">Metal-binding</keyword>
<dbReference type="GO" id="GO:0008783">
    <property type="term" value="F:agmatinase activity"/>
    <property type="evidence" value="ECO:0007669"/>
    <property type="project" value="UniProtKB-EC"/>
</dbReference>
<comment type="caution">
    <text evidence="6">The sequence shown here is derived from an EMBL/GenBank/DDBJ whole genome shotgun (WGS) entry which is preliminary data.</text>
</comment>
<feature type="binding site" evidence="4">
    <location>
        <position position="130"/>
    </location>
    <ligand>
        <name>Mn(2+)</name>
        <dbReference type="ChEBI" id="CHEBI:29035"/>
        <label>1</label>
    </ligand>
</feature>
<comment type="similarity">
    <text evidence="1">Belongs to the arginase family. Agmatinase subfamily.</text>
</comment>
<dbReference type="GO" id="GO:0033389">
    <property type="term" value="P:putrescine biosynthetic process from arginine, via agmatine"/>
    <property type="evidence" value="ECO:0007669"/>
    <property type="project" value="TreeGrafter"/>
</dbReference>
<protein>
    <submittedName>
        <fullName evidence="6">Agmatinase</fullName>
        <ecNumber evidence="6">3.5.3.11</ecNumber>
    </submittedName>
</protein>
<feature type="binding site" evidence="4">
    <location>
        <position position="215"/>
    </location>
    <ligand>
        <name>Mn(2+)</name>
        <dbReference type="ChEBI" id="CHEBI:29035"/>
        <label>1</label>
    </ligand>
</feature>
<feature type="binding site" evidence="4">
    <location>
        <position position="105"/>
    </location>
    <ligand>
        <name>Mn(2+)</name>
        <dbReference type="ChEBI" id="CHEBI:29035"/>
        <label>1</label>
    </ligand>
</feature>
<dbReference type="SUPFAM" id="SSF52768">
    <property type="entry name" value="Arginase/deacetylase"/>
    <property type="match status" value="1"/>
</dbReference>
<dbReference type="PIRSF" id="PIRSF036979">
    <property type="entry name" value="Arginase"/>
    <property type="match status" value="1"/>
</dbReference>
<keyword evidence="4" id="KW-0464">Manganese</keyword>
<dbReference type="EC" id="3.5.3.11" evidence="6"/>
<reference evidence="6 7" key="1">
    <citation type="journal article" date="2013" name="Nature">
        <title>Anaerobic oxidation of methane coupled to nitrate reduction in a novel archaeal lineage.</title>
        <authorList>
            <person name="Haroon M.F."/>
            <person name="Hu S."/>
            <person name="Shi Y."/>
            <person name="Imelfort M."/>
            <person name="Keller J."/>
            <person name="Hugenholtz P."/>
            <person name="Yuan Z."/>
            <person name="Tyson G.W."/>
        </authorList>
    </citation>
    <scope>NUCLEOTIDE SEQUENCE [LARGE SCALE GENOMIC DNA]</scope>
    <source>
        <strain evidence="6 7">ANME-2d</strain>
    </source>
</reference>
<dbReference type="NCBIfam" id="TIGR01230">
    <property type="entry name" value="agmatinase"/>
    <property type="match status" value="1"/>
</dbReference>
<feature type="binding site" evidence="4">
    <location>
        <position position="128"/>
    </location>
    <ligand>
        <name>Mn(2+)</name>
        <dbReference type="ChEBI" id="CHEBI:29035"/>
        <label>1</label>
    </ligand>
</feature>